<evidence type="ECO:0000313" key="1">
    <source>
        <dbReference type="EMBL" id="KAI0499582.1"/>
    </source>
</evidence>
<sequence>MFRHLIGSKQRSSLAGTVTFSLPVASSDLSWLDDFAPPTFLPAESEVTTI</sequence>
<evidence type="ECO:0000313" key="2">
    <source>
        <dbReference type="Proteomes" id="UP000829196"/>
    </source>
</evidence>
<dbReference type="EMBL" id="JAGYWB010000013">
    <property type="protein sequence ID" value="KAI0499582.1"/>
    <property type="molecule type" value="Genomic_DNA"/>
</dbReference>
<comment type="caution">
    <text evidence="1">The sequence shown here is derived from an EMBL/GenBank/DDBJ whole genome shotgun (WGS) entry which is preliminary data.</text>
</comment>
<gene>
    <name evidence="1" type="ORF">KFK09_017788</name>
</gene>
<name>A0A8T3AV31_DENNO</name>
<proteinExistence type="predicted"/>
<reference evidence="1" key="1">
    <citation type="journal article" date="2022" name="Front. Genet.">
        <title>Chromosome-Scale Assembly of the Dendrobium nobile Genome Provides Insights Into the Molecular Mechanism of the Biosynthesis of the Medicinal Active Ingredient of Dendrobium.</title>
        <authorList>
            <person name="Xu Q."/>
            <person name="Niu S.-C."/>
            <person name="Li K.-L."/>
            <person name="Zheng P.-J."/>
            <person name="Zhang X.-J."/>
            <person name="Jia Y."/>
            <person name="Liu Y."/>
            <person name="Niu Y.-X."/>
            <person name="Yu L.-H."/>
            <person name="Chen D.-F."/>
            <person name="Zhang G.-Q."/>
        </authorList>
    </citation>
    <scope>NUCLEOTIDE SEQUENCE</scope>
    <source>
        <tissue evidence="1">Leaf</tissue>
    </source>
</reference>
<protein>
    <submittedName>
        <fullName evidence="1">Uncharacterized protein</fullName>
    </submittedName>
</protein>
<dbReference type="Proteomes" id="UP000829196">
    <property type="component" value="Unassembled WGS sequence"/>
</dbReference>
<keyword evidence="2" id="KW-1185">Reference proteome</keyword>
<accession>A0A8T3AV31</accession>
<organism evidence="1 2">
    <name type="scientific">Dendrobium nobile</name>
    <name type="common">Orchid</name>
    <dbReference type="NCBI Taxonomy" id="94219"/>
    <lineage>
        <taxon>Eukaryota</taxon>
        <taxon>Viridiplantae</taxon>
        <taxon>Streptophyta</taxon>
        <taxon>Embryophyta</taxon>
        <taxon>Tracheophyta</taxon>
        <taxon>Spermatophyta</taxon>
        <taxon>Magnoliopsida</taxon>
        <taxon>Liliopsida</taxon>
        <taxon>Asparagales</taxon>
        <taxon>Orchidaceae</taxon>
        <taxon>Epidendroideae</taxon>
        <taxon>Malaxideae</taxon>
        <taxon>Dendrobiinae</taxon>
        <taxon>Dendrobium</taxon>
    </lineage>
</organism>
<dbReference type="AlphaFoldDB" id="A0A8T3AV31"/>